<evidence type="ECO:0000256" key="1">
    <source>
        <dbReference type="ARBA" id="ARBA00022676"/>
    </source>
</evidence>
<evidence type="ECO:0000256" key="3">
    <source>
        <dbReference type="ARBA" id="ARBA00022723"/>
    </source>
</evidence>
<dbReference type="GO" id="GO:0016757">
    <property type="term" value="F:glycosyltransferase activity"/>
    <property type="evidence" value="ECO:0007669"/>
    <property type="project" value="UniProtKB-KW"/>
</dbReference>
<dbReference type="SUPFAM" id="SSF53448">
    <property type="entry name" value="Nucleotide-diphospho-sugar transferases"/>
    <property type="match status" value="1"/>
</dbReference>
<reference evidence="4 5" key="1">
    <citation type="journal article" date="2015" name="Genome Announc.">
        <title>Expanding the biotechnology potential of lactobacilli through comparative genomics of 213 strains and associated genera.</title>
        <authorList>
            <person name="Sun Z."/>
            <person name="Harris H.M."/>
            <person name="McCann A."/>
            <person name="Guo C."/>
            <person name="Argimon S."/>
            <person name="Zhang W."/>
            <person name="Yang X."/>
            <person name="Jeffery I.B."/>
            <person name="Cooney J.C."/>
            <person name="Kagawa T.F."/>
            <person name="Liu W."/>
            <person name="Song Y."/>
            <person name="Salvetti E."/>
            <person name="Wrobel A."/>
            <person name="Rasinkangas P."/>
            <person name="Parkhill J."/>
            <person name="Rea M.C."/>
            <person name="O'Sullivan O."/>
            <person name="Ritari J."/>
            <person name="Douillard F.P."/>
            <person name="Paul Ross R."/>
            <person name="Yang R."/>
            <person name="Briner A.E."/>
            <person name="Felis G.E."/>
            <person name="de Vos W.M."/>
            <person name="Barrangou R."/>
            <person name="Klaenhammer T.R."/>
            <person name="Caufield P.W."/>
            <person name="Cui Y."/>
            <person name="Zhang H."/>
            <person name="O'Toole P.W."/>
        </authorList>
    </citation>
    <scope>NUCLEOTIDE SEQUENCE [LARGE SCALE GENOMIC DNA]</scope>
    <source>
        <strain evidence="4 5">DSM 14857</strain>
    </source>
</reference>
<keyword evidence="1" id="KW-0328">Glycosyltransferase</keyword>
<dbReference type="Pfam" id="PF01501">
    <property type="entry name" value="Glyco_transf_8"/>
    <property type="match status" value="1"/>
</dbReference>
<comment type="caution">
    <text evidence="4">The sequence shown here is derived from an EMBL/GenBank/DDBJ whole genome shotgun (WGS) entry which is preliminary data.</text>
</comment>
<dbReference type="PANTHER" id="PTHR13778:SF47">
    <property type="entry name" value="LIPOPOLYSACCHARIDE 1,3-GALACTOSYLTRANSFERASE"/>
    <property type="match status" value="1"/>
</dbReference>
<dbReference type="AlphaFoldDB" id="A0A0R1SK38"/>
<dbReference type="PANTHER" id="PTHR13778">
    <property type="entry name" value="GLYCOSYLTRANSFERASE 8 DOMAIN-CONTAINING PROTEIN"/>
    <property type="match status" value="1"/>
</dbReference>
<dbReference type="Proteomes" id="UP000051647">
    <property type="component" value="Unassembled WGS sequence"/>
</dbReference>
<organism evidence="4 5">
    <name type="scientific">Companilactobacillus versmoldensis DSM 14857 = KCTC 3814</name>
    <dbReference type="NCBI Taxonomy" id="1423815"/>
    <lineage>
        <taxon>Bacteria</taxon>
        <taxon>Bacillati</taxon>
        <taxon>Bacillota</taxon>
        <taxon>Bacilli</taxon>
        <taxon>Lactobacillales</taxon>
        <taxon>Lactobacillaceae</taxon>
        <taxon>Companilactobacillus</taxon>
    </lineage>
</organism>
<protein>
    <submittedName>
        <fullName evidence="4">Glycosyltransferase</fullName>
    </submittedName>
</protein>
<dbReference type="GO" id="GO:0046872">
    <property type="term" value="F:metal ion binding"/>
    <property type="evidence" value="ECO:0007669"/>
    <property type="project" value="UniProtKB-KW"/>
</dbReference>
<keyword evidence="3" id="KW-0479">Metal-binding</keyword>
<evidence type="ECO:0000256" key="2">
    <source>
        <dbReference type="ARBA" id="ARBA00022679"/>
    </source>
</evidence>
<keyword evidence="5" id="KW-1185">Reference proteome</keyword>
<dbReference type="EMBL" id="AZFA01000015">
    <property type="protein sequence ID" value="KRL66355.1"/>
    <property type="molecule type" value="Genomic_DNA"/>
</dbReference>
<dbReference type="InterPro" id="IPR002495">
    <property type="entry name" value="Glyco_trans_8"/>
</dbReference>
<keyword evidence="2 4" id="KW-0808">Transferase</keyword>
<accession>A0A0R1SK38</accession>
<dbReference type="STRING" id="1423815.FC27_GL000626"/>
<sequence>MNLLFAINDKVSQQLLTCLYSIVINSPTKSLDVYVLQQEKLADTEQIEKFCRRLQINYHPIIVDGKIFENAPVNDRYPETIYYRLLAHKYLPKEVSRILYLDVDLLVINDLKQLYQMPMESKLYAAASHAALTNNMTEDFNRLRLGNYEAESYFNSGVLLMNLDQIRQTVKATDIFNYIREKKLSLFLPDQDVLNALYGHEIIKIPDEVYNYDARMSAIYLLLGDGKWNLDWVIEHTVILHFCGRDKPWKSEYTGRYSGLYKHYAHRVKKLMKSSGQRDKLK</sequence>
<dbReference type="InterPro" id="IPR050748">
    <property type="entry name" value="Glycosyltrans_8_dom-fam"/>
</dbReference>
<proteinExistence type="predicted"/>
<evidence type="ECO:0000313" key="4">
    <source>
        <dbReference type="EMBL" id="KRL66355.1"/>
    </source>
</evidence>
<dbReference type="RefSeq" id="WP_010625060.1">
    <property type="nucleotide sequence ID" value="NZ_AZFA01000015.1"/>
</dbReference>
<dbReference type="CDD" id="cd04194">
    <property type="entry name" value="GT8_A4GalT_like"/>
    <property type="match status" value="1"/>
</dbReference>
<dbReference type="Gene3D" id="3.90.550.10">
    <property type="entry name" value="Spore Coat Polysaccharide Biosynthesis Protein SpsA, Chain A"/>
    <property type="match status" value="1"/>
</dbReference>
<evidence type="ECO:0000313" key="5">
    <source>
        <dbReference type="Proteomes" id="UP000051647"/>
    </source>
</evidence>
<name>A0A0R1SK38_9LACO</name>
<dbReference type="eggNOG" id="COG1442">
    <property type="taxonomic scope" value="Bacteria"/>
</dbReference>
<dbReference type="InterPro" id="IPR029044">
    <property type="entry name" value="Nucleotide-diphossugar_trans"/>
</dbReference>
<dbReference type="PATRIC" id="fig|1423815.3.peg.634"/>
<gene>
    <name evidence="4" type="ORF">FC27_GL000626</name>
</gene>